<keyword evidence="5" id="KW-1185">Reference proteome</keyword>
<dbReference type="GO" id="GO:0005762">
    <property type="term" value="C:mitochondrial large ribosomal subunit"/>
    <property type="evidence" value="ECO:0007669"/>
    <property type="project" value="TreeGrafter"/>
</dbReference>
<dbReference type="GO" id="GO:0003729">
    <property type="term" value="F:mRNA binding"/>
    <property type="evidence" value="ECO:0007669"/>
    <property type="project" value="TreeGrafter"/>
</dbReference>
<evidence type="ECO:0008006" key="6">
    <source>
        <dbReference type="Google" id="ProtNLM"/>
    </source>
</evidence>
<evidence type="ECO:0000313" key="4">
    <source>
        <dbReference type="EMBL" id="PVV03916.1"/>
    </source>
</evidence>
<dbReference type="GO" id="GO:0003735">
    <property type="term" value="F:structural constituent of ribosome"/>
    <property type="evidence" value="ECO:0007669"/>
    <property type="project" value="InterPro"/>
</dbReference>
<evidence type="ECO:0000256" key="1">
    <source>
        <dbReference type="ARBA" id="ARBA00006227"/>
    </source>
</evidence>
<dbReference type="PANTHER" id="PTHR11545:SF2">
    <property type="entry name" value="LARGE RIBOSOMAL SUBUNIT PROTEIN UL13M"/>
    <property type="match status" value="1"/>
</dbReference>
<evidence type="ECO:0000256" key="3">
    <source>
        <dbReference type="ARBA" id="ARBA00023274"/>
    </source>
</evidence>
<dbReference type="InterPro" id="IPR036899">
    <property type="entry name" value="Ribosomal_uL13_sf"/>
</dbReference>
<dbReference type="GO" id="GO:0017148">
    <property type="term" value="P:negative regulation of translation"/>
    <property type="evidence" value="ECO:0007669"/>
    <property type="project" value="TreeGrafter"/>
</dbReference>
<dbReference type="PIRSF" id="PIRSF002181">
    <property type="entry name" value="Ribosomal_L13"/>
    <property type="match status" value="1"/>
</dbReference>
<keyword evidence="3" id="KW-0687">Ribonucleoprotein</keyword>
<sequence length="144" mass="16348">MSAGIGNTALAYARLWHVIDAKNQILGRMSSQIANVLMGKHKPIYDPASDCGDYVVVINSKHVEVTGRKREQKVYISHTGRPGGLKVKKFSDLIESNPEFIIKHAVSGMLPKNRLRDVRLKRLLIFPEEDHPYKGNIFKEYDFN</sequence>
<dbReference type="Pfam" id="PF00572">
    <property type="entry name" value="Ribosomal_L13"/>
    <property type="match status" value="1"/>
</dbReference>
<dbReference type="InterPro" id="IPR005822">
    <property type="entry name" value="Ribosomal_uL13"/>
</dbReference>
<dbReference type="Proteomes" id="UP000245609">
    <property type="component" value="Unassembled WGS sequence"/>
</dbReference>
<reference evidence="4 5" key="1">
    <citation type="journal article" date="2018" name="MBio">
        <title>Comparative Genomics Reveals the Core Gene Toolbox for the Fungus-Insect Symbiosis.</title>
        <authorList>
            <person name="Wang Y."/>
            <person name="Stata M."/>
            <person name="Wang W."/>
            <person name="Stajich J.E."/>
            <person name="White M.M."/>
            <person name="Moncalvo J.M."/>
        </authorList>
    </citation>
    <scope>NUCLEOTIDE SEQUENCE [LARGE SCALE GENOMIC DNA]</scope>
    <source>
        <strain evidence="4 5">SC-DP-2</strain>
    </source>
</reference>
<organism evidence="4 5">
    <name type="scientific">Smittium megazygosporum</name>
    <dbReference type="NCBI Taxonomy" id="133381"/>
    <lineage>
        <taxon>Eukaryota</taxon>
        <taxon>Fungi</taxon>
        <taxon>Fungi incertae sedis</taxon>
        <taxon>Zoopagomycota</taxon>
        <taxon>Kickxellomycotina</taxon>
        <taxon>Harpellomycetes</taxon>
        <taxon>Harpellales</taxon>
        <taxon>Legeriomycetaceae</taxon>
        <taxon>Smittium</taxon>
    </lineage>
</organism>
<dbReference type="GO" id="GO:0006412">
    <property type="term" value="P:translation"/>
    <property type="evidence" value="ECO:0007669"/>
    <property type="project" value="InterPro"/>
</dbReference>
<dbReference type="InterPro" id="IPR005823">
    <property type="entry name" value="Ribosomal_uL13_bac-type"/>
</dbReference>
<feature type="non-terminal residue" evidence="4">
    <location>
        <position position="144"/>
    </location>
</feature>
<evidence type="ECO:0000256" key="2">
    <source>
        <dbReference type="ARBA" id="ARBA00022980"/>
    </source>
</evidence>
<gene>
    <name evidence="4" type="ORF">BB560_001573</name>
</gene>
<dbReference type="Gene3D" id="3.90.1180.10">
    <property type="entry name" value="Ribosomal protein L13"/>
    <property type="match status" value="1"/>
</dbReference>
<dbReference type="STRING" id="133381.A0A2T9ZH36"/>
<proteinExistence type="inferred from homology"/>
<name>A0A2T9ZH36_9FUNG</name>
<keyword evidence="2" id="KW-0689">Ribosomal protein</keyword>
<comment type="similarity">
    <text evidence="1">Belongs to the universal ribosomal protein uL13 family.</text>
</comment>
<evidence type="ECO:0000313" key="5">
    <source>
        <dbReference type="Proteomes" id="UP000245609"/>
    </source>
</evidence>
<dbReference type="NCBIfam" id="TIGR01066">
    <property type="entry name" value="rplM_bact"/>
    <property type="match status" value="1"/>
</dbReference>
<protein>
    <recommendedName>
        <fullName evidence="6">Ribosomal protein L13</fullName>
    </recommendedName>
</protein>
<accession>A0A2T9ZH36</accession>
<dbReference type="PANTHER" id="PTHR11545">
    <property type="entry name" value="RIBOSOMAL PROTEIN L13"/>
    <property type="match status" value="1"/>
</dbReference>
<dbReference type="EMBL" id="MBFS01000180">
    <property type="protein sequence ID" value="PVV03916.1"/>
    <property type="molecule type" value="Genomic_DNA"/>
</dbReference>
<dbReference type="CDD" id="cd00392">
    <property type="entry name" value="Ribosomal_L13"/>
    <property type="match status" value="1"/>
</dbReference>
<dbReference type="HAMAP" id="MF_01366">
    <property type="entry name" value="Ribosomal_uL13"/>
    <property type="match status" value="1"/>
</dbReference>
<comment type="caution">
    <text evidence="4">The sequence shown here is derived from an EMBL/GenBank/DDBJ whole genome shotgun (WGS) entry which is preliminary data.</text>
</comment>
<dbReference type="AlphaFoldDB" id="A0A2T9ZH36"/>
<dbReference type="SUPFAM" id="SSF52161">
    <property type="entry name" value="Ribosomal protein L13"/>
    <property type="match status" value="1"/>
</dbReference>
<dbReference type="OrthoDB" id="274622at2759"/>